<feature type="chain" id="PRO_5007469394" description="DUF1318 domain-containing protein" evidence="1">
    <location>
        <begin position="24"/>
        <end position="108"/>
    </location>
</feature>
<gene>
    <name evidence="2" type="ORF">AX660_13595</name>
</gene>
<keyword evidence="1" id="KW-0732">Signal</keyword>
<dbReference type="STRING" id="1799789.AX660_13595"/>
<dbReference type="RefSeq" id="WP_068376291.1">
    <property type="nucleotide sequence ID" value="NZ_LSNE01000005.1"/>
</dbReference>
<evidence type="ECO:0000313" key="2">
    <source>
        <dbReference type="EMBL" id="KXI29178.1"/>
    </source>
</evidence>
<feature type="signal peptide" evidence="1">
    <location>
        <begin position="1"/>
        <end position="23"/>
    </location>
</feature>
<evidence type="ECO:0000256" key="1">
    <source>
        <dbReference type="SAM" id="SignalP"/>
    </source>
</evidence>
<dbReference type="EMBL" id="LSNE01000005">
    <property type="protein sequence ID" value="KXI29178.1"/>
    <property type="molecule type" value="Genomic_DNA"/>
</dbReference>
<reference evidence="3" key="1">
    <citation type="submission" date="2016-02" db="EMBL/GenBank/DDBJ databases">
        <authorList>
            <person name="Schultz-Johansen M."/>
            <person name="Glaring M.A."/>
            <person name="Bech P.K."/>
            <person name="Stougaard P."/>
        </authorList>
    </citation>
    <scope>NUCLEOTIDE SEQUENCE [LARGE SCALE GENOMIC DNA]</scope>
    <source>
        <strain evidence="3">S66</strain>
    </source>
</reference>
<evidence type="ECO:0008006" key="4">
    <source>
        <dbReference type="Google" id="ProtNLM"/>
    </source>
</evidence>
<evidence type="ECO:0000313" key="3">
    <source>
        <dbReference type="Proteomes" id="UP000070299"/>
    </source>
</evidence>
<dbReference type="Pfam" id="PF07027">
    <property type="entry name" value="DUF1318"/>
    <property type="match status" value="1"/>
</dbReference>
<dbReference type="PIRSF" id="PIRSF025560">
    <property type="entry name" value="UCP025560"/>
    <property type="match status" value="1"/>
</dbReference>
<dbReference type="AlphaFoldDB" id="A0A136A1Q2"/>
<sequence length="108" mass="12174">MKINWLRNVIVVVAVLFSTMSMALELDEAKQNGWVGEKDNGYLAQIVAEKGVQALVEDINQQRQKIYRELAAKNNISVEQVEKLAAQKAYAKTLAGHYVWVNGAWVKK</sequence>
<proteinExistence type="predicted"/>
<dbReference type="InterPro" id="IPR008309">
    <property type="entry name" value="YdbL"/>
</dbReference>
<keyword evidence="3" id="KW-1185">Reference proteome</keyword>
<protein>
    <recommendedName>
        <fullName evidence="4">DUF1318 domain-containing protein</fullName>
    </recommendedName>
</protein>
<dbReference type="OrthoDB" id="9798130at2"/>
<accession>A0A136A1Q2</accession>
<comment type="caution">
    <text evidence="2">The sequence shown here is derived from an EMBL/GenBank/DDBJ whole genome shotgun (WGS) entry which is preliminary data.</text>
</comment>
<dbReference type="Proteomes" id="UP000070299">
    <property type="component" value="Unassembled WGS sequence"/>
</dbReference>
<organism evidence="2 3">
    <name type="scientific">Paraglaciecola hydrolytica</name>
    <dbReference type="NCBI Taxonomy" id="1799789"/>
    <lineage>
        <taxon>Bacteria</taxon>
        <taxon>Pseudomonadati</taxon>
        <taxon>Pseudomonadota</taxon>
        <taxon>Gammaproteobacteria</taxon>
        <taxon>Alteromonadales</taxon>
        <taxon>Alteromonadaceae</taxon>
        <taxon>Paraglaciecola</taxon>
    </lineage>
</organism>
<name>A0A136A1Q2_9ALTE</name>